<dbReference type="SUPFAM" id="SSF53756">
    <property type="entry name" value="UDP-Glycosyltransferase/glycogen phosphorylase"/>
    <property type="match status" value="1"/>
</dbReference>
<evidence type="ECO:0000256" key="1">
    <source>
        <dbReference type="SAM" id="Coils"/>
    </source>
</evidence>
<dbReference type="RefSeq" id="WP_149458180.1">
    <property type="nucleotide sequence ID" value="NZ_SCWC02000001.1"/>
</dbReference>
<evidence type="ECO:0000313" key="2">
    <source>
        <dbReference type="EMBL" id="KAA1042629.1"/>
    </source>
</evidence>
<feature type="coiled-coil region" evidence="1">
    <location>
        <begin position="511"/>
        <end position="538"/>
    </location>
</feature>
<protein>
    <submittedName>
        <fullName evidence="2">Glycosyltransferase family 4 protein</fullName>
    </submittedName>
</protein>
<keyword evidence="3" id="KW-1185">Reference proteome</keyword>
<dbReference type="Gene3D" id="3.40.50.2000">
    <property type="entry name" value="Glycogen Phosphorylase B"/>
    <property type="match status" value="1"/>
</dbReference>
<proteinExistence type="predicted"/>
<organism evidence="2 3">
    <name type="scientific">Macrococcus equipercicus</name>
    <dbReference type="NCBI Taxonomy" id="69967"/>
    <lineage>
        <taxon>Bacteria</taxon>
        <taxon>Bacillati</taxon>
        <taxon>Bacillota</taxon>
        <taxon>Bacilli</taxon>
        <taxon>Bacillales</taxon>
        <taxon>Staphylococcaceae</taxon>
        <taxon>Macrococcus</taxon>
    </lineage>
</organism>
<dbReference type="EMBL" id="SCWC02000001">
    <property type="protein sequence ID" value="KAA1042629.1"/>
    <property type="molecule type" value="Genomic_DNA"/>
</dbReference>
<dbReference type="Proteomes" id="UP000295735">
    <property type="component" value="Unassembled WGS sequence"/>
</dbReference>
<evidence type="ECO:0000313" key="3">
    <source>
        <dbReference type="Proteomes" id="UP000295735"/>
    </source>
</evidence>
<accession>A0ABQ6RBP7</accession>
<comment type="caution">
    <text evidence="2">The sequence shown here is derived from an EMBL/GenBank/DDBJ whole genome shotgun (WGS) entry which is preliminary data.</text>
</comment>
<reference evidence="2 3" key="1">
    <citation type="submission" date="2019-09" db="EMBL/GenBank/DDBJ databases">
        <authorList>
            <person name="Mazhar S."/>
            <person name="Altermann E."/>
            <person name="Hill C."/>
            <person name="Mcauliffe O."/>
        </authorList>
    </citation>
    <scope>NUCLEOTIDE SEQUENCE [LARGE SCALE GENOMIC DNA]</scope>
    <source>
        <strain evidence="2 3">ATCC 51831</strain>
    </source>
</reference>
<gene>
    <name evidence="2" type="ORF">ERX35_001745</name>
</gene>
<name>A0ABQ6RBP7_9STAP</name>
<keyword evidence="1" id="KW-0175">Coiled coil</keyword>
<sequence length="560" mass="64206">MKKKVLISGLITSNLLDESALFLSRITQVLAMNRDAEIDLLLTAPFEKNTVLKQLLNYPNIHLIDPFEEAKYSDFHFFSGIDVTARGAALLIDYTLHHNDYDIIMIGSLDVGRELVRMDSRFIDRLLVNVTGMTKNGNAIPEEIWQLLLTIISGGGRLLCQTQQMIHYLHSELHIENEKMIYLNPMIPDNLYTFEQIFTPRKRYNRFSHMDIFSRESEIITLIDQFRMLQETYPEAALYLAEDDTAKTQEIPELLHEVLEHASNIIWISGLTPSSTINLIRLSDVGILYRKDDLNDSFELSPKLFEYCNMAVPPIINRSEMHEAILGADYPYYADDDVEFYSQMVKVIEDPELYEATARKVYALAKQFSCTATYHRLAPHLFGIPENETDQLVSEVFQKQEPIFREADSIYFFPLGENDMQFIEEAARHGRILSMDVNNGVALCHVQAGESGSMSDMLKAATELAYYTHRSHFAKASEDIGHFIKGAPLPIEQIPASEPAPEIEYIEPGLVLSLETENAQLKNELAVIKRQYQRLSSSKLGSMQKKYWKIRNKKKNKKSR</sequence>